<dbReference type="SUPFAM" id="SSF51735">
    <property type="entry name" value="NAD(P)-binding Rossmann-fold domains"/>
    <property type="match status" value="1"/>
</dbReference>
<feature type="domain" description="Alcohol dehydrogenase-like N-terminal" evidence="3">
    <location>
        <begin position="47"/>
        <end position="187"/>
    </location>
</feature>
<evidence type="ECO:0008006" key="5">
    <source>
        <dbReference type="Google" id="ProtNLM"/>
    </source>
</evidence>
<dbReference type="InterPro" id="IPR011032">
    <property type="entry name" value="GroES-like_sf"/>
</dbReference>
<proteinExistence type="predicted"/>
<accession>A0A381X8E4</accession>
<dbReference type="EMBL" id="UINC01014196">
    <property type="protein sequence ID" value="SVA60751.1"/>
    <property type="molecule type" value="Genomic_DNA"/>
</dbReference>
<feature type="domain" description="Alcohol dehydrogenase-like C-terminal" evidence="2">
    <location>
        <begin position="226"/>
        <end position="360"/>
    </location>
</feature>
<dbReference type="Gene3D" id="3.90.180.10">
    <property type="entry name" value="Medium-chain alcohol dehydrogenases, catalytic domain"/>
    <property type="match status" value="1"/>
</dbReference>
<evidence type="ECO:0000259" key="2">
    <source>
        <dbReference type="Pfam" id="PF00107"/>
    </source>
</evidence>
<dbReference type="Pfam" id="PF00107">
    <property type="entry name" value="ADH_zinc_N"/>
    <property type="match status" value="1"/>
</dbReference>
<dbReference type="AlphaFoldDB" id="A0A381X8E4"/>
<dbReference type="InterPro" id="IPR013154">
    <property type="entry name" value="ADH-like_N"/>
</dbReference>
<name>A0A381X8E4_9ZZZZ</name>
<dbReference type="InterPro" id="IPR013149">
    <property type="entry name" value="ADH-like_C"/>
</dbReference>
<dbReference type="PANTHER" id="PTHR43401:SF2">
    <property type="entry name" value="L-THREONINE 3-DEHYDROGENASE"/>
    <property type="match status" value="1"/>
</dbReference>
<organism evidence="4">
    <name type="scientific">marine metagenome</name>
    <dbReference type="NCBI Taxonomy" id="408172"/>
    <lineage>
        <taxon>unclassified sequences</taxon>
        <taxon>metagenomes</taxon>
        <taxon>ecological metagenomes</taxon>
    </lineage>
</organism>
<sequence>VQAVSFNVTIPRYLLGKGLGKLTKSAVFGGLSGLHYGEITEPSLPADDWVRLEILQAGICGSDVGTLTFKSSPAMEPFSSFPAVLGHEILARVVEVGGAVRGVELGQRVAVSPVISCRMRGFRVEEECSSCNAGWPATCERAGEQGTILVGDEPLLRGMTVGYHGSLPGGWSERMIAHETQLFPVDDSLNDRTAALIEPLAVGMHAALGSRPFGSGPALVIGSGPIALGTIWSLRAAGYQGEILAQIKRAHEAEIAISLGASEVVSPGDEARQAIVNTGASGYMPILGNEVYAGGGFPLIFDCVGSRQTIEQALRFSAPRGRIVMLGCAAEIRKIDLTFMWARELDVKGYVCYGIEEWRGERKHTFQITHDMLVETAAPVQEMVTHVYPLAQYQQALSTAAMRSKTGSIKVLLDPTAR</sequence>
<feature type="non-terminal residue" evidence="4">
    <location>
        <position position="1"/>
    </location>
</feature>
<evidence type="ECO:0000256" key="1">
    <source>
        <dbReference type="ARBA" id="ARBA00023002"/>
    </source>
</evidence>
<dbReference type="GO" id="GO:0016491">
    <property type="term" value="F:oxidoreductase activity"/>
    <property type="evidence" value="ECO:0007669"/>
    <property type="project" value="UniProtKB-KW"/>
</dbReference>
<dbReference type="SUPFAM" id="SSF50129">
    <property type="entry name" value="GroES-like"/>
    <property type="match status" value="1"/>
</dbReference>
<dbReference type="InterPro" id="IPR050129">
    <property type="entry name" value="Zn_alcohol_dh"/>
</dbReference>
<dbReference type="Pfam" id="PF08240">
    <property type="entry name" value="ADH_N"/>
    <property type="match status" value="1"/>
</dbReference>
<dbReference type="InterPro" id="IPR036291">
    <property type="entry name" value="NAD(P)-bd_dom_sf"/>
</dbReference>
<keyword evidence="1" id="KW-0560">Oxidoreductase</keyword>
<evidence type="ECO:0000313" key="4">
    <source>
        <dbReference type="EMBL" id="SVA60751.1"/>
    </source>
</evidence>
<reference evidence="4" key="1">
    <citation type="submission" date="2018-05" db="EMBL/GenBank/DDBJ databases">
        <authorList>
            <person name="Lanie J.A."/>
            <person name="Ng W.-L."/>
            <person name="Kazmierczak K.M."/>
            <person name="Andrzejewski T.M."/>
            <person name="Davidsen T.M."/>
            <person name="Wayne K.J."/>
            <person name="Tettelin H."/>
            <person name="Glass J.I."/>
            <person name="Rusch D."/>
            <person name="Podicherti R."/>
            <person name="Tsui H.-C.T."/>
            <person name="Winkler M.E."/>
        </authorList>
    </citation>
    <scope>NUCLEOTIDE SEQUENCE</scope>
</reference>
<dbReference type="PANTHER" id="PTHR43401">
    <property type="entry name" value="L-THREONINE 3-DEHYDROGENASE"/>
    <property type="match status" value="1"/>
</dbReference>
<protein>
    <recommendedName>
        <fullName evidence="5">Enoyl reductase (ER) domain-containing protein</fullName>
    </recommendedName>
</protein>
<dbReference type="Gene3D" id="3.40.50.720">
    <property type="entry name" value="NAD(P)-binding Rossmann-like Domain"/>
    <property type="match status" value="1"/>
</dbReference>
<evidence type="ECO:0000259" key="3">
    <source>
        <dbReference type="Pfam" id="PF08240"/>
    </source>
</evidence>
<gene>
    <name evidence="4" type="ORF">METZ01_LOCUS113605</name>
</gene>